<evidence type="ECO:0000313" key="7">
    <source>
        <dbReference type="Proteomes" id="UP000789739"/>
    </source>
</evidence>
<evidence type="ECO:0000256" key="3">
    <source>
        <dbReference type="PROSITE-ProRule" id="PRU00267"/>
    </source>
</evidence>
<evidence type="ECO:0000313" key="6">
    <source>
        <dbReference type="EMBL" id="CAG8460347.1"/>
    </source>
</evidence>
<dbReference type="PANTHER" id="PTHR10270">
    <property type="entry name" value="SOX TRANSCRIPTION FACTOR"/>
    <property type="match status" value="1"/>
</dbReference>
<feature type="DNA-binding region" description="HMG box" evidence="3">
    <location>
        <begin position="44"/>
        <end position="113"/>
    </location>
</feature>
<dbReference type="SUPFAM" id="SSF47095">
    <property type="entry name" value="HMG-box"/>
    <property type="match status" value="1"/>
</dbReference>
<dbReference type="Proteomes" id="UP000789739">
    <property type="component" value="Unassembled WGS sequence"/>
</dbReference>
<dbReference type="PROSITE" id="PS50118">
    <property type="entry name" value="HMG_BOX_2"/>
    <property type="match status" value="1"/>
</dbReference>
<evidence type="ECO:0000256" key="1">
    <source>
        <dbReference type="ARBA" id="ARBA00023125"/>
    </source>
</evidence>
<gene>
    <name evidence="6" type="ORF">PBRASI_LOCUS544</name>
</gene>
<keyword evidence="7" id="KW-1185">Reference proteome</keyword>
<dbReference type="CDD" id="cd01389">
    <property type="entry name" value="HMG-box_ROX1-like"/>
    <property type="match status" value="1"/>
</dbReference>
<comment type="caution">
    <text evidence="6">The sequence shown here is derived from an EMBL/GenBank/DDBJ whole genome shotgun (WGS) entry which is preliminary data.</text>
</comment>
<feature type="domain" description="HMG box" evidence="5">
    <location>
        <begin position="44"/>
        <end position="113"/>
    </location>
</feature>
<dbReference type="EMBL" id="CAJVPI010000027">
    <property type="protein sequence ID" value="CAG8460347.1"/>
    <property type="molecule type" value="Genomic_DNA"/>
</dbReference>
<evidence type="ECO:0000259" key="5">
    <source>
        <dbReference type="PROSITE" id="PS50118"/>
    </source>
</evidence>
<dbReference type="InterPro" id="IPR009071">
    <property type="entry name" value="HMG_box_dom"/>
</dbReference>
<reference evidence="6" key="1">
    <citation type="submission" date="2021-06" db="EMBL/GenBank/DDBJ databases">
        <authorList>
            <person name="Kallberg Y."/>
            <person name="Tangrot J."/>
            <person name="Rosling A."/>
        </authorList>
    </citation>
    <scope>NUCLEOTIDE SEQUENCE</scope>
    <source>
        <strain evidence="6">BR232B</strain>
    </source>
</reference>
<dbReference type="InterPro" id="IPR036910">
    <property type="entry name" value="HMG_box_dom_sf"/>
</dbReference>
<dbReference type="PANTHER" id="PTHR10270:SF161">
    <property type="entry name" value="SEX-DETERMINING REGION Y PROTEIN"/>
    <property type="match status" value="1"/>
</dbReference>
<dbReference type="GO" id="GO:0030154">
    <property type="term" value="P:cell differentiation"/>
    <property type="evidence" value="ECO:0007669"/>
    <property type="project" value="TreeGrafter"/>
</dbReference>
<proteinExistence type="predicted"/>
<dbReference type="OrthoDB" id="6247875at2759"/>
<dbReference type="Pfam" id="PF00505">
    <property type="entry name" value="HMG_box"/>
    <property type="match status" value="1"/>
</dbReference>
<keyword evidence="2" id="KW-0804">Transcription</keyword>
<dbReference type="InterPro" id="IPR050140">
    <property type="entry name" value="SRY-related_HMG-box_TF-like"/>
</dbReference>
<keyword evidence="1 3" id="KW-0238">DNA-binding</keyword>
<dbReference type="GO" id="GO:0005634">
    <property type="term" value="C:nucleus"/>
    <property type="evidence" value="ECO:0007669"/>
    <property type="project" value="UniProtKB-UniRule"/>
</dbReference>
<dbReference type="GO" id="GO:0001228">
    <property type="term" value="F:DNA-binding transcription activator activity, RNA polymerase II-specific"/>
    <property type="evidence" value="ECO:0007669"/>
    <property type="project" value="TreeGrafter"/>
</dbReference>
<evidence type="ECO:0000256" key="4">
    <source>
        <dbReference type="SAM" id="MobiDB-lite"/>
    </source>
</evidence>
<accession>A0A9N8YZE4</accession>
<dbReference type="SMART" id="SM00398">
    <property type="entry name" value="HMG"/>
    <property type="match status" value="1"/>
</dbReference>
<keyword evidence="3" id="KW-0539">Nucleus</keyword>
<feature type="region of interest" description="Disordered" evidence="4">
    <location>
        <begin position="111"/>
        <end position="151"/>
    </location>
</feature>
<evidence type="ECO:0000256" key="2">
    <source>
        <dbReference type="ARBA" id="ARBA00023163"/>
    </source>
</evidence>
<organism evidence="6 7">
    <name type="scientific">Paraglomus brasilianum</name>
    <dbReference type="NCBI Taxonomy" id="144538"/>
    <lineage>
        <taxon>Eukaryota</taxon>
        <taxon>Fungi</taxon>
        <taxon>Fungi incertae sedis</taxon>
        <taxon>Mucoromycota</taxon>
        <taxon>Glomeromycotina</taxon>
        <taxon>Glomeromycetes</taxon>
        <taxon>Paraglomerales</taxon>
        <taxon>Paraglomeraceae</taxon>
        <taxon>Paraglomus</taxon>
    </lineage>
</organism>
<dbReference type="AlphaFoldDB" id="A0A9N8YZE4"/>
<protein>
    <submittedName>
        <fullName evidence="6">3132_t:CDS:1</fullName>
    </submittedName>
</protein>
<dbReference type="Gene3D" id="1.10.30.10">
    <property type="entry name" value="High mobility group box domain"/>
    <property type="match status" value="1"/>
</dbReference>
<sequence>MCFVNTDTLTQREYELLLQPPFLLTIPIDKLIDPAARTNGGKKIPRPQNSWLLFRRNYECYFRQHADRTYSVSEISKMATEWWKILPDTVKDYFRALSKLAKQCHKDKYPDYSYHPKRRQNRKEKWVFKDAGNGQSTGCRTSRKNKAQDKSEYDQIVDLQYSGLPHSSYEVSYFDHIIQPQNLAAVHSACSSSPTLLSSFNNKISVTDVVGYDWNNFNYYPMLNGQEVFVQEQNIILEK</sequence>
<name>A0A9N8YZE4_9GLOM</name>
<dbReference type="GO" id="GO:0000978">
    <property type="term" value="F:RNA polymerase II cis-regulatory region sequence-specific DNA binding"/>
    <property type="evidence" value="ECO:0007669"/>
    <property type="project" value="TreeGrafter"/>
</dbReference>